<name>A0A182N408_9DIPT</name>
<dbReference type="EnsemblMetazoa" id="ADIR002372-RA">
    <property type="protein sequence ID" value="ADIR002372-PA"/>
    <property type="gene ID" value="ADIR002372"/>
</dbReference>
<feature type="region of interest" description="Disordered" evidence="3">
    <location>
        <begin position="174"/>
        <end position="211"/>
    </location>
</feature>
<feature type="domain" description="DRBM" evidence="4">
    <location>
        <begin position="305"/>
        <end position="354"/>
    </location>
</feature>
<dbReference type="GO" id="GO:0016442">
    <property type="term" value="C:RISC complex"/>
    <property type="evidence" value="ECO:0007669"/>
    <property type="project" value="TreeGrafter"/>
</dbReference>
<evidence type="ECO:0000313" key="5">
    <source>
        <dbReference type="EnsemblMetazoa" id="ADIR002372-PA"/>
    </source>
</evidence>
<protein>
    <recommendedName>
        <fullName evidence="4">DRBM domain-containing protein</fullName>
    </recommendedName>
</protein>
<keyword evidence="6" id="KW-1185">Reference proteome</keyword>
<dbReference type="GO" id="GO:0005634">
    <property type="term" value="C:nucleus"/>
    <property type="evidence" value="ECO:0007669"/>
    <property type="project" value="TreeGrafter"/>
</dbReference>
<feature type="compositionally biased region" description="Low complexity" evidence="3">
    <location>
        <begin position="174"/>
        <end position="183"/>
    </location>
</feature>
<dbReference type="PROSITE" id="PS50137">
    <property type="entry name" value="DS_RBD"/>
    <property type="match status" value="1"/>
</dbReference>
<evidence type="ECO:0000256" key="1">
    <source>
        <dbReference type="ARBA" id="ARBA00022884"/>
    </source>
</evidence>
<dbReference type="Proteomes" id="UP000075884">
    <property type="component" value="Unassembled WGS sequence"/>
</dbReference>
<dbReference type="GO" id="GO:0030422">
    <property type="term" value="P:siRNA processing"/>
    <property type="evidence" value="ECO:0007669"/>
    <property type="project" value="TreeGrafter"/>
</dbReference>
<dbReference type="SMART" id="SM00358">
    <property type="entry name" value="DSRM"/>
    <property type="match status" value="2"/>
</dbReference>
<dbReference type="Gene3D" id="3.30.160.20">
    <property type="match status" value="2"/>
</dbReference>
<evidence type="ECO:0000259" key="4">
    <source>
        <dbReference type="PROSITE" id="PS50137"/>
    </source>
</evidence>
<reference evidence="5" key="2">
    <citation type="submission" date="2020-05" db="UniProtKB">
        <authorList>
            <consortium name="EnsemblMetazoa"/>
        </authorList>
    </citation>
    <scope>IDENTIFICATION</scope>
    <source>
        <strain evidence="5">WRAIR2</strain>
    </source>
</reference>
<dbReference type="AlphaFoldDB" id="A0A182N408"/>
<dbReference type="PANTHER" id="PTHR46205">
    <property type="entry name" value="LOQUACIOUS, ISOFORM B"/>
    <property type="match status" value="1"/>
</dbReference>
<dbReference type="STRING" id="7168.A0A182N408"/>
<dbReference type="PANTHER" id="PTHR46205:SF5">
    <property type="entry name" value="BLANKS-RELATED"/>
    <property type="match status" value="1"/>
</dbReference>
<dbReference type="GO" id="GO:0070578">
    <property type="term" value="C:RISC-loading complex"/>
    <property type="evidence" value="ECO:0007669"/>
    <property type="project" value="TreeGrafter"/>
</dbReference>
<keyword evidence="1 2" id="KW-0694">RNA-binding</keyword>
<accession>A0A182N408</accession>
<organism evidence="5 6">
    <name type="scientific">Anopheles dirus</name>
    <dbReference type="NCBI Taxonomy" id="7168"/>
    <lineage>
        <taxon>Eukaryota</taxon>
        <taxon>Metazoa</taxon>
        <taxon>Ecdysozoa</taxon>
        <taxon>Arthropoda</taxon>
        <taxon>Hexapoda</taxon>
        <taxon>Insecta</taxon>
        <taxon>Pterygota</taxon>
        <taxon>Neoptera</taxon>
        <taxon>Endopterygota</taxon>
        <taxon>Diptera</taxon>
        <taxon>Nematocera</taxon>
        <taxon>Culicoidea</taxon>
        <taxon>Culicidae</taxon>
        <taxon>Anophelinae</taxon>
        <taxon>Anopheles</taxon>
    </lineage>
</organism>
<feature type="region of interest" description="Disordered" evidence="3">
    <location>
        <begin position="1"/>
        <end position="22"/>
    </location>
</feature>
<sequence length="365" mass="39845">MFGDKIKKPSGGDEEAKQQEQQQLQVLQNTIDQLMGDPPVVDSRAVFDGSDTKDGASNSRAAITAKERHFIKKPLNATERKKNEKERKARQLRRLRKWLMPKNAIVALHELQGPGMAEFTVNTNGHETKAEIVINNIKYEATAPNKNLAKAKASEKALRDLAFSQMIRVKQQRAALAQQRQQQSVADGGNATGTDSGTDKLDGSDVEMETDDRVGTEDLPMEHLAAFALHKLFAEWEAEGFEVPYPKPGRAKVTATPPGTENGASGAVVSSILPKVTKTVADLPADAALRHPTTLFAYMRPQIAYEDLGLNSDQANKEFIAGLKVDGHNFVGKGRSKKLARKAAAIDACKTLFGVEFDKSVLMNG</sequence>
<dbReference type="InterPro" id="IPR014720">
    <property type="entry name" value="dsRBD_dom"/>
</dbReference>
<feature type="compositionally biased region" description="Basic and acidic residues" evidence="3">
    <location>
        <begin position="1"/>
        <end position="18"/>
    </location>
</feature>
<dbReference type="GO" id="GO:0003725">
    <property type="term" value="F:double-stranded RNA binding"/>
    <property type="evidence" value="ECO:0007669"/>
    <property type="project" value="TreeGrafter"/>
</dbReference>
<dbReference type="GO" id="GO:0035197">
    <property type="term" value="F:siRNA binding"/>
    <property type="evidence" value="ECO:0007669"/>
    <property type="project" value="TreeGrafter"/>
</dbReference>
<dbReference type="SUPFAM" id="SSF54768">
    <property type="entry name" value="dsRNA-binding domain-like"/>
    <property type="match status" value="2"/>
</dbReference>
<evidence type="ECO:0000256" key="3">
    <source>
        <dbReference type="SAM" id="MobiDB-lite"/>
    </source>
</evidence>
<dbReference type="GO" id="GO:0070920">
    <property type="term" value="P:regulation of regulatory ncRNA processing"/>
    <property type="evidence" value="ECO:0007669"/>
    <property type="project" value="TreeGrafter"/>
</dbReference>
<evidence type="ECO:0000256" key="2">
    <source>
        <dbReference type="PROSITE-ProRule" id="PRU00266"/>
    </source>
</evidence>
<dbReference type="GO" id="GO:0005737">
    <property type="term" value="C:cytoplasm"/>
    <property type="evidence" value="ECO:0007669"/>
    <property type="project" value="TreeGrafter"/>
</dbReference>
<proteinExistence type="predicted"/>
<dbReference type="VEuPathDB" id="VectorBase:ADIR002372"/>
<dbReference type="InterPro" id="IPR051247">
    <property type="entry name" value="RLC_Component"/>
</dbReference>
<reference evidence="6" key="1">
    <citation type="submission" date="2013-03" db="EMBL/GenBank/DDBJ databases">
        <title>The Genome Sequence of Anopheles dirus WRAIR2.</title>
        <authorList>
            <consortium name="The Broad Institute Genomics Platform"/>
            <person name="Neafsey D.E."/>
            <person name="Walton C."/>
            <person name="Walker B."/>
            <person name="Young S.K."/>
            <person name="Zeng Q."/>
            <person name="Gargeya S."/>
            <person name="Fitzgerald M."/>
            <person name="Haas B."/>
            <person name="Abouelleil A."/>
            <person name="Allen A.W."/>
            <person name="Alvarado L."/>
            <person name="Arachchi H.M."/>
            <person name="Berlin A.M."/>
            <person name="Chapman S.B."/>
            <person name="Gainer-Dewar J."/>
            <person name="Goldberg J."/>
            <person name="Griggs A."/>
            <person name="Gujja S."/>
            <person name="Hansen M."/>
            <person name="Howarth C."/>
            <person name="Imamovic A."/>
            <person name="Ireland A."/>
            <person name="Larimer J."/>
            <person name="McCowan C."/>
            <person name="Murphy C."/>
            <person name="Pearson M."/>
            <person name="Poon T.W."/>
            <person name="Priest M."/>
            <person name="Roberts A."/>
            <person name="Saif S."/>
            <person name="Shea T."/>
            <person name="Sisk P."/>
            <person name="Sykes S."/>
            <person name="Wortman J."/>
            <person name="Nusbaum C."/>
            <person name="Birren B."/>
        </authorList>
    </citation>
    <scope>NUCLEOTIDE SEQUENCE [LARGE SCALE GENOMIC DNA]</scope>
    <source>
        <strain evidence="6">WRAIR2</strain>
    </source>
</reference>
<evidence type="ECO:0000313" key="6">
    <source>
        <dbReference type="Proteomes" id="UP000075884"/>
    </source>
</evidence>
<dbReference type="Pfam" id="PF00035">
    <property type="entry name" value="dsrm"/>
    <property type="match status" value="2"/>
</dbReference>